<feature type="domain" description="DUF1521" evidence="1">
    <location>
        <begin position="80"/>
        <end position="235"/>
    </location>
</feature>
<sequence length="299" mass="30588">MDLSPVSAGAVGSIGGAGAGDTPVLINALVLLDPIAAPADSAATLPVSADVALFLAPAKDLPAISGPPAFEVKAIAIGSVVLDLSDGYSLTIDEARSAVFVAHGDTGETILVWGNAQIALDGADDARFWGTTTVELGNGTKITMETAQDPAIAGLFRLDKLTVTQAERAMVITGIAETTLGDLAVVQSHEGEALDAATRDGLTIVADLTGSWSDEYGNAVTQTVLNQTAVGRRYGPGKRTLSLREVSGAISSFVAYAQIDSLMLTIGRNLQGAPTRSDNSEVQRALALYAGGSDRLPIA</sequence>
<protein>
    <recommendedName>
        <fullName evidence="1">DUF1521 domain-containing protein</fullName>
    </recommendedName>
</protein>
<name>A0A840YMA8_9SPHN</name>
<accession>A0A840YMA8</accession>
<comment type="caution">
    <text evidence="2">The sequence shown here is derived from an EMBL/GenBank/DDBJ whole genome shotgun (WGS) entry which is preliminary data.</text>
</comment>
<dbReference type="RefSeq" id="WP_184087246.1">
    <property type="nucleotide sequence ID" value="NZ_JACIJF010000005.1"/>
</dbReference>
<dbReference type="EMBL" id="JACIJF010000005">
    <property type="protein sequence ID" value="MBB5710896.1"/>
    <property type="molecule type" value="Genomic_DNA"/>
</dbReference>
<gene>
    <name evidence="2" type="ORF">FHT02_002136</name>
</gene>
<evidence type="ECO:0000313" key="3">
    <source>
        <dbReference type="Proteomes" id="UP000527143"/>
    </source>
</evidence>
<evidence type="ECO:0000259" key="1">
    <source>
        <dbReference type="Pfam" id="PF07481"/>
    </source>
</evidence>
<dbReference type="Proteomes" id="UP000527143">
    <property type="component" value="Unassembled WGS sequence"/>
</dbReference>
<keyword evidence="3" id="KW-1185">Reference proteome</keyword>
<evidence type="ECO:0000313" key="2">
    <source>
        <dbReference type="EMBL" id="MBB5710896.1"/>
    </source>
</evidence>
<organism evidence="2 3">
    <name type="scientific">Sphingomonas xinjiangensis</name>
    <dbReference type="NCBI Taxonomy" id="643568"/>
    <lineage>
        <taxon>Bacteria</taxon>
        <taxon>Pseudomonadati</taxon>
        <taxon>Pseudomonadota</taxon>
        <taxon>Alphaproteobacteria</taxon>
        <taxon>Sphingomonadales</taxon>
        <taxon>Sphingomonadaceae</taxon>
        <taxon>Sphingomonas</taxon>
    </lineage>
</organism>
<proteinExistence type="predicted"/>
<dbReference type="InterPro" id="IPR011086">
    <property type="entry name" value="DUF1521"/>
</dbReference>
<reference evidence="2 3" key="1">
    <citation type="submission" date="2020-08" db="EMBL/GenBank/DDBJ databases">
        <title>Genomic Encyclopedia of Type Strains, Phase IV (KMG-IV): sequencing the most valuable type-strain genomes for metagenomic binning, comparative biology and taxonomic classification.</title>
        <authorList>
            <person name="Goeker M."/>
        </authorList>
    </citation>
    <scope>NUCLEOTIDE SEQUENCE [LARGE SCALE GENOMIC DNA]</scope>
    <source>
        <strain evidence="2 3">DSM 26736</strain>
    </source>
</reference>
<dbReference type="Pfam" id="PF07481">
    <property type="entry name" value="DUF1521"/>
    <property type="match status" value="1"/>
</dbReference>
<dbReference type="AlphaFoldDB" id="A0A840YMA8"/>